<sequence length="181" mass="20824">MHRLSHFDGVDWRPYRHPAHFVLPQQPGGAVVAGSPASDPALFLALVECLAPPYFLLYVLHTPRGEAQPGRYQSPPLSVEELRDWLGRYAGFLCADGRYDLWAHSPEQRATVVWDRHDRLYAYGPTEEYARRLRELGFSEGEVRIPAPHEHYYRSECDPDARDLIASLDWHHSPLQPQDEQ</sequence>
<dbReference type="AlphaFoldDB" id="A0AAU8MJY3"/>
<gene>
    <name evidence="1" type="ORF">ABU614_13510</name>
</gene>
<proteinExistence type="predicted"/>
<dbReference type="RefSeq" id="WP_363796407.1">
    <property type="nucleotide sequence ID" value="NZ_CP159925.1"/>
</dbReference>
<evidence type="ECO:0000313" key="1">
    <source>
        <dbReference type="EMBL" id="XCO73413.1"/>
    </source>
</evidence>
<name>A0AAU8MJY3_9GAMM</name>
<dbReference type="EMBL" id="CP159925">
    <property type="protein sequence ID" value="XCO73413.1"/>
    <property type="molecule type" value="Genomic_DNA"/>
</dbReference>
<organism evidence="1">
    <name type="scientific">Lysobacter firmicutimachus</name>
    <dbReference type="NCBI Taxonomy" id="1792846"/>
    <lineage>
        <taxon>Bacteria</taxon>
        <taxon>Pseudomonadati</taxon>
        <taxon>Pseudomonadota</taxon>
        <taxon>Gammaproteobacteria</taxon>
        <taxon>Lysobacterales</taxon>
        <taxon>Lysobacteraceae</taxon>
        <taxon>Lysobacter</taxon>
    </lineage>
</organism>
<reference evidence="1" key="1">
    <citation type="submission" date="2024-06" db="EMBL/GenBank/DDBJ databases">
        <authorList>
            <person name="Li S."/>
        </authorList>
    </citation>
    <scope>NUCLEOTIDE SEQUENCE</scope>
    <source>
        <strain evidence="1">SR10</strain>
    </source>
</reference>
<protein>
    <submittedName>
        <fullName evidence="1">Uncharacterized protein</fullName>
    </submittedName>
</protein>
<accession>A0AAU8MJY3</accession>